<evidence type="ECO:0000313" key="2">
    <source>
        <dbReference type="Proteomes" id="UP000054770"/>
    </source>
</evidence>
<dbReference type="EMBL" id="FCON02000282">
    <property type="protein sequence ID" value="SAL87334.1"/>
    <property type="molecule type" value="Genomic_DNA"/>
</dbReference>
<accession>A0A158L1S1</accession>
<proteinExistence type="predicted"/>
<evidence type="ECO:0000313" key="1">
    <source>
        <dbReference type="EMBL" id="SAL87334.1"/>
    </source>
</evidence>
<dbReference type="AlphaFoldDB" id="A0A158L1S1"/>
<dbReference type="Proteomes" id="UP000054770">
    <property type="component" value="Unassembled WGS sequence"/>
</dbReference>
<reference evidence="1" key="1">
    <citation type="submission" date="2016-01" db="EMBL/GenBank/DDBJ databases">
        <authorList>
            <person name="Peeters C."/>
        </authorList>
    </citation>
    <scope>NUCLEOTIDE SEQUENCE [LARGE SCALE GENOMIC DNA]</scope>
    <source>
        <strain evidence="1">LMG 22940</strain>
    </source>
</reference>
<protein>
    <submittedName>
        <fullName evidence="1">Uncharacterized protein</fullName>
    </submittedName>
</protein>
<gene>
    <name evidence="1" type="ORF">AWB68_08365</name>
</gene>
<organism evidence="1 2">
    <name type="scientific">Caballeronia choica</name>
    <dbReference type="NCBI Taxonomy" id="326476"/>
    <lineage>
        <taxon>Bacteria</taxon>
        <taxon>Pseudomonadati</taxon>
        <taxon>Pseudomonadota</taxon>
        <taxon>Betaproteobacteria</taxon>
        <taxon>Burkholderiales</taxon>
        <taxon>Burkholderiaceae</taxon>
        <taxon>Caballeronia</taxon>
    </lineage>
</organism>
<sequence>MRRTGIRVIRCAEYTDKHVRTKRNATAPVQDRHGVPGKVGKQLLAGAVLLTHRTFERLRPVAVALAELGVAVGTLAEVRLNVLLPQ</sequence>
<keyword evidence="2" id="KW-1185">Reference proteome</keyword>
<comment type="caution">
    <text evidence="1">The sequence shown here is derived from an EMBL/GenBank/DDBJ whole genome shotgun (WGS) entry which is preliminary data.</text>
</comment>
<name>A0A158L1S1_9BURK</name>